<evidence type="ECO:0000256" key="1">
    <source>
        <dbReference type="SAM" id="MobiDB-lite"/>
    </source>
</evidence>
<keyword evidence="3" id="KW-1185">Reference proteome</keyword>
<gene>
    <name evidence="2" type="ORF">CSSPTR1EN2_LOCUS187</name>
</gene>
<name>A0ABP0T7Q6_9BRYO</name>
<evidence type="ECO:0000313" key="3">
    <source>
        <dbReference type="Proteomes" id="UP001497512"/>
    </source>
</evidence>
<accession>A0ABP0T7Q6</accession>
<evidence type="ECO:0000313" key="2">
    <source>
        <dbReference type="EMBL" id="CAK9189536.1"/>
    </source>
</evidence>
<sequence>MGLFGGRGKKSQEKKKEEEEIPPPQPSKPALESPAVTQAAAKSEANNSGIQTEASVFEFGSAANSDEKMTLAGYCPISDEMEPCRWEILPSGGSEAPQFRVIF</sequence>
<dbReference type="EMBL" id="OZ019893">
    <property type="protein sequence ID" value="CAK9189536.1"/>
    <property type="molecule type" value="Genomic_DNA"/>
</dbReference>
<feature type="region of interest" description="Disordered" evidence="1">
    <location>
        <begin position="1"/>
        <end position="50"/>
    </location>
</feature>
<reference evidence="2 3" key="1">
    <citation type="submission" date="2024-02" db="EMBL/GenBank/DDBJ databases">
        <authorList>
            <consortium name="ELIXIR-Norway"/>
            <consortium name="Elixir Norway"/>
        </authorList>
    </citation>
    <scope>NUCLEOTIDE SEQUENCE [LARGE SCALE GENOMIC DNA]</scope>
</reference>
<proteinExistence type="predicted"/>
<protein>
    <submittedName>
        <fullName evidence="2">Uncharacterized protein</fullName>
    </submittedName>
</protein>
<dbReference type="Proteomes" id="UP001497512">
    <property type="component" value="Chromosome 1"/>
</dbReference>
<organism evidence="2 3">
    <name type="scientific">Sphagnum troendelagicum</name>
    <dbReference type="NCBI Taxonomy" id="128251"/>
    <lineage>
        <taxon>Eukaryota</taxon>
        <taxon>Viridiplantae</taxon>
        <taxon>Streptophyta</taxon>
        <taxon>Embryophyta</taxon>
        <taxon>Bryophyta</taxon>
        <taxon>Sphagnophytina</taxon>
        <taxon>Sphagnopsida</taxon>
        <taxon>Sphagnales</taxon>
        <taxon>Sphagnaceae</taxon>
        <taxon>Sphagnum</taxon>
    </lineage>
</organism>